<name>D9SD47_GALCS</name>
<accession>D9SD47</accession>
<dbReference type="KEGG" id="gca:Galf_0696"/>
<dbReference type="EMBL" id="CP002159">
    <property type="protein sequence ID" value="ADL54736.1"/>
    <property type="molecule type" value="Genomic_DNA"/>
</dbReference>
<dbReference type="Proteomes" id="UP000001235">
    <property type="component" value="Chromosome"/>
</dbReference>
<dbReference type="HOGENOM" id="CLU_3252005_0_0_4"/>
<evidence type="ECO:0000313" key="1">
    <source>
        <dbReference type="EMBL" id="ADL54736.1"/>
    </source>
</evidence>
<proteinExistence type="predicted"/>
<dbReference type="AlphaFoldDB" id="D9SD47"/>
<keyword evidence="2" id="KW-1185">Reference proteome</keyword>
<organism evidence="1 2">
    <name type="scientific">Gallionella capsiferriformans (strain ES-2)</name>
    <name type="common">Gallionella ferruginea capsiferriformans (strain ES-2)</name>
    <dbReference type="NCBI Taxonomy" id="395494"/>
    <lineage>
        <taxon>Bacteria</taxon>
        <taxon>Pseudomonadati</taxon>
        <taxon>Pseudomonadota</taxon>
        <taxon>Betaproteobacteria</taxon>
        <taxon>Nitrosomonadales</taxon>
        <taxon>Gallionellaceae</taxon>
        <taxon>Gallionella</taxon>
    </lineage>
</organism>
<dbReference type="STRING" id="395494.Galf_0696"/>
<evidence type="ECO:0000313" key="2">
    <source>
        <dbReference type="Proteomes" id="UP000001235"/>
    </source>
</evidence>
<protein>
    <submittedName>
        <fullName evidence="1">Uncharacterized protein</fullName>
    </submittedName>
</protein>
<reference evidence="1 2" key="1">
    <citation type="submission" date="2010-08" db="EMBL/GenBank/DDBJ databases">
        <title>Complete sequence of Gallionella capsiferriformans ES-2.</title>
        <authorList>
            <consortium name="US DOE Joint Genome Institute"/>
            <person name="Lucas S."/>
            <person name="Copeland A."/>
            <person name="Lapidus A."/>
            <person name="Cheng J.-F."/>
            <person name="Bruce D."/>
            <person name="Goodwin L."/>
            <person name="Pitluck S."/>
            <person name="Chertkov O."/>
            <person name="Davenport K.W."/>
            <person name="Detter J.C."/>
            <person name="Han C."/>
            <person name="Tapia R."/>
            <person name="Land M."/>
            <person name="Hauser L."/>
            <person name="Chang Y.-J."/>
            <person name="Jeffries C."/>
            <person name="Kyrpides N."/>
            <person name="Ivanova N."/>
            <person name="Mikhailova N."/>
            <person name="Shelobolina E.S."/>
            <person name="Picardal F."/>
            <person name="Roden E."/>
            <person name="Emerson D."/>
            <person name="Woyke T."/>
        </authorList>
    </citation>
    <scope>NUCLEOTIDE SEQUENCE [LARGE SCALE GENOMIC DNA]</scope>
    <source>
        <strain evidence="1 2">ES-2</strain>
    </source>
</reference>
<sequence length="42" mass="4702" precursor="true">MRSKLILFSGYLFILLGVLCPAIAVIVLVKNHSGFLDFFVVF</sequence>
<gene>
    <name evidence="1" type="ordered locus">Galf_0696</name>
</gene>